<dbReference type="Gene3D" id="3.90.190.10">
    <property type="entry name" value="Protein tyrosine phosphatase superfamily"/>
    <property type="match status" value="1"/>
</dbReference>
<dbReference type="Pfam" id="PF00782">
    <property type="entry name" value="DSPc"/>
    <property type="match status" value="1"/>
</dbReference>
<protein>
    <submittedName>
        <fullName evidence="2">Dual specificity protein phosphatase</fullName>
    </submittedName>
</protein>
<gene>
    <name evidence="2" type="ordered locus">Cyan7425_3481</name>
</gene>
<reference evidence="2" key="1">
    <citation type="submission" date="2009-01" db="EMBL/GenBank/DDBJ databases">
        <title>Complete sequence of chromosome Cyanothece sp. PCC 7425.</title>
        <authorList>
            <consortium name="US DOE Joint Genome Institute"/>
            <person name="Lucas S."/>
            <person name="Copeland A."/>
            <person name="Lapidus A."/>
            <person name="Glavina del Rio T."/>
            <person name="Dalin E."/>
            <person name="Tice H."/>
            <person name="Bruce D."/>
            <person name="Goodwin L."/>
            <person name="Pitluck S."/>
            <person name="Sims D."/>
            <person name="Meineke L."/>
            <person name="Brettin T."/>
            <person name="Detter J.C."/>
            <person name="Han C."/>
            <person name="Larimer F."/>
            <person name="Land M."/>
            <person name="Hauser L."/>
            <person name="Kyrpides N."/>
            <person name="Ovchinnikova G."/>
            <person name="Liberton M."/>
            <person name="Stoeckel J."/>
            <person name="Banerjee A."/>
            <person name="Singh A."/>
            <person name="Page L."/>
            <person name="Sato H."/>
            <person name="Zhao L."/>
            <person name="Sherman L."/>
            <person name="Pakrasi H."/>
            <person name="Richardson P."/>
        </authorList>
    </citation>
    <scope>NUCLEOTIDE SEQUENCE</scope>
    <source>
        <strain evidence="2">PCC 7425</strain>
    </source>
</reference>
<evidence type="ECO:0000313" key="2">
    <source>
        <dbReference type="EMBL" id="ACL45805.1"/>
    </source>
</evidence>
<proteinExistence type="predicted"/>
<dbReference type="InterPro" id="IPR050561">
    <property type="entry name" value="PTP"/>
</dbReference>
<dbReference type="STRING" id="395961.Cyan7425_3481"/>
<sequence length="190" mass="21322">MRNYKFAPASKSELFVFGSARPGYRNEQVNDWIKFMQNQGIERVCCLLPESHLRRYANLLDLYQHHFGLNRICWAPIEDFQFATLEILINQILPFLALADQHQEKVVVHCSGGIGRTGHVLAAWLVAGRGLTNRDAIAAVKQTGKNPYEAVLAAPLQGRNPWKVAAELNLLLDKCSQSRGQIAGNLLKLD</sequence>
<dbReference type="HOGENOM" id="CLU_130849_0_0_3"/>
<accession>B8HQY4</accession>
<dbReference type="OrthoDB" id="9806482at2"/>
<dbReference type="SUPFAM" id="SSF52799">
    <property type="entry name" value="(Phosphotyrosine protein) phosphatases II"/>
    <property type="match status" value="1"/>
</dbReference>
<dbReference type="AlphaFoldDB" id="B8HQY4"/>
<name>B8HQY4_CYAP4</name>
<dbReference type="PROSITE" id="PS50056">
    <property type="entry name" value="TYR_PHOSPHATASE_2"/>
    <property type="match status" value="1"/>
</dbReference>
<dbReference type="KEGG" id="cyn:Cyan7425_3481"/>
<dbReference type="InterPro" id="IPR000340">
    <property type="entry name" value="Dual-sp_phosphatase_cat-dom"/>
</dbReference>
<dbReference type="InterPro" id="IPR000387">
    <property type="entry name" value="Tyr_Pase_dom"/>
</dbReference>
<feature type="domain" description="Tyrosine specific protein phosphatases" evidence="1">
    <location>
        <begin position="86"/>
        <end position="142"/>
    </location>
</feature>
<dbReference type="eggNOG" id="COG2453">
    <property type="taxonomic scope" value="Bacteria"/>
</dbReference>
<organism evidence="2">
    <name type="scientific">Cyanothece sp. (strain PCC 7425 / ATCC 29141)</name>
    <dbReference type="NCBI Taxonomy" id="395961"/>
    <lineage>
        <taxon>Bacteria</taxon>
        <taxon>Bacillati</taxon>
        <taxon>Cyanobacteriota</taxon>
        <taxon>Cyanophyceae</taxon>
        <taxon>Gomontiellales</taxon>
        <taxon>Cyanothecaceae</taxon>
        <taxon>Cyanothece</taxon>
    </lineage>
</organism>
<dbReference type="InterPro" id="IPR016130">
    <property type="entry name" value="Tyr_Pase_AS"/>
</dbReference>
<dbReference type="PANTHER" id="PTHR23339">
    <property type="entry name" value="TYROSINE SPECIFIC PROTEIN PHOSPHATASE AND DUAL SPECIFICITY PROTEIN PHOSPHATASE"/>
    <property type="match status" value="1"/>
</dbReference>
<evidence type="ECO:0000259" key="1">
    <source>
        <dbReference type="PROSITE" id="PS50056"/>
    </source>
</evidence>
<dbReference type="PROSITE" id="PS00383">
    <property type="entry name" value="TYR_PHOSPHATASE_1"/>
    <property type="match status" value="1"/>
</dbReference>
<dbReference type="InterPro" id="IPR029021">
    <property type="entry name" value="Prot-tyrosine_phosphatase-like"/>
</dbReference>
<dbReference type="EMBL" id="CP001344">
    <property type="protein sequence ID" value="ACL45805.1"/>
    <property type="molecule type" value="Genomic_DNA"/>
</dbReference>